<dbReference type="EMBL" id="QYTV02000004">
    <property type="protein sequence ID" value="RST74187.1"/>
    <property type="molecule type" value="Genomic_DNA"/>
</dbReference>
<feature type="domain" description="Glycosyltransferase subfamily 4-like N-terminal" evidence="3">
    <location>
        <begin position="22"/>
        <end position="160"/>
    </location>
</feature>
<evidence type="ECO:0000313" key="5">
    <source>
        <dbReference type="Proteomes" id="UP000287156"/>
    </source>
</evidence>
<organism evidence="4 5">
    <name type="scientific">Siminovitchia acidinfaciens</name>
    <dbReference type="NCBI Taxonomy" id="2321395"/>
    <lineage>
        <taxon>Bacteria</taxon>
        <taxon>Bacillati</taxon>
        <taxon>Bacillota</taxon>
        <taxon>Bacilli</taxon>
        <taxon>Bacillales</taxon>
        <taxon>Bacillaceae</taxon>
        <taxon>Siminovitchia</taxon>
    </lineage>
</organism>
<keyword evidence="1" id="KW-0808">Transferase</keyword>
<proteinExistence type="predicted"/>
<dbReference type="GO" id="GO:0009103">
    <property type="term" value="P:lipopolysaccharide biosynthetic process"/>
    <property type="evidence" value="ECO:0007669"/>
    <property type="project" value="TreeGrafter"/>
</dbReference>
<dbReference type="PANTHER" id="PTHR46401">
    <property type="entry name" value="GLYCOSYLTRANSFERASE WBBK-RELATED"/>
    <property type="match status" value="1"/>
</dbReference>
<dbReference type="Proteomes" id="UP000287156">
    <property type="component" value="Unassembled WGS sequence"/>
</dbReference>
<comment type="caution">
    <text evidence="4">The sequence shown here is derived from an EMBL/GenBank/DDBJ whole genome shotgun (WGS) entry which is preliminary data.</text>
</comment>
<gene>
    <name evidence="4" type="ORF">D4T97_010940</name>
</gene>
<dbReference type="InterPro" id="IPR001296">
    <property type="entry name" value="Glyco_trans_1"/>
</dbReference>
<feature type="domain" description="Glycosyl transferase family 1" evidence="2">
    <location>
        <begin position="184"/>
        <end position="343"/>
    </location>
</feature>
<dbReference type="RefSeq" id="WP_126050596.1">
    <property type="nucleotide sequence ID" value="NZ_QYTV02000004.1"/>
</dbReference>
<dbReference type="InterPro" id="IPR028098">
    <property type="entry name" value="Glyco_trans_4-like_N"/>
</dbReference>
<dbReference type="AlphaFoldDB" id="A0A429XZI7"/>
<reference evidence="4" key="1">
    <citation type="submission" date="2018-12" db="EMBL/GenBank/DDBJ databases">
        <authorList>
            <person name="Sun L."/>
            <person name="Chen Z."/>
        </authorList>
    </citation>
    <scope>NUCLEOTIDE SEQUENCE [LARGE SCALE GENOMIC DNA]</scope>
    <source>
        <strain evidence="4">3-2-2</strain>
    </source>
</reference>
<dbReference type="PANTHER" id="PTHR46401:SF2">
    <property type="entry name" value="GLYCOSYLTRANSFERASE WBBK-RELATED"/>
    <property type="match status" value="1"/>
</dbReference>
<dbReference type="OrthoDB" id="9813214at2"/>
<sequence>MRVCHLTSVHSHTDTRIFIKECQSLARAGYEVHLVAPGAPSAVLEEVHVHGIEKEESSRLKRMAKAMDKVYKKGLEIDADVYHFHDPELIPVGLKLKKKGKKVIYDVHEDVPRQILNKSWLPFKSQKVISKLFETYEEKASKKFDLLITATAFIRDRFLDIKANAVDVNNFPILNELKTDDVSWESKESSVCYVGGISKVRGVEEMVRAMEMTEGISLLMGGNFIPPNGKEEVMKYKGWNKVKHLGFLNRMEVKGVYQRSIAGLVLLHPRINYMDALPVKMFEYMAAGIPVIASNFPVWKSIVEGNDCGLCVDPLNPKEIAEAITFMKENPGDAERMGQNGRKAVENIYNWEQESIKLIDAYEKLR</sequence>
<name>A0A429XZI7_9BACI</name>
<keyword evidence="5" id="KW-1185">Reference proteome</keyword>
<dbReference type="Gene3D" id="3.40.50.2000">
    <property type="entry name" value="Glycogen Phosphorylase B"/>
    <property type="match status" value="2"/>
</dbReference>
<dbReference type="SUPFAM" id="SSF53756">
    <property type="entry name" value="UDP-Glycosyltransferase/glycogen phosphorylase"/>
    <property type="match status" value="1"/>
</dbReference>
<protein>
    <submittedName>
        <fullName evidence="4">Glycosyltransferase</fullName>
    </submittedName>
</protein>
<dbReference type="GO" id="GO:0016757">
    <property type="term" value="F:glycosyltransferase activity"/>
    <property type="evidence" value="ECO:0007669"/>
    <property type="project" value="InterPro"/>
</dbReference>
<dbReference type="CDD" id="cd03794">
    <property type="entry name" value="GT4_WbuB-like"/>
    <property type="match status" value="1"/>
</dbReference>
<evidence type="ECO:0000256" key="1">
    <source>
        <dbReference type="ARBA" id="ARBA00022679"/>
    </source>
</evidence>
<evidence type="ECO:0000259" key="2">
    <source>
        <dbReference type="Pfam" id="PF00534"/>
    </source>
</evidence>
<dbReference type="Pfam" id="PF13439">
    <property type="entry name" value="Glyco_transf_4"/>
    <property type="match status" value="1"/>
</dbReference>
<evidence type="ECO:0000259" key="3">
    <source>
        <dbReference type="Pfam" id="PF13439"/>
    </source>
</evidence>
<accession>A0A429XZI7</accession>
<dbReference type="Pfam" id="PF00534">
    <property type="entry name" value="Glycos_transf_1"/>
    <property type="match status" value="1"/>
</dbReference>
<evidence type="ECO:0000313" key="4">
    <source>
        <dbReference type="EMBL" id="RST74187.1"/>
    </source>
</evidence>